<dbReference type="Pfam" id="PF02076">
    <property type="entry name" value="STE3"/>
    <property type="match status" value="1"/>
</dbReference>
<keyword evidence="8 12" id="KW-0675">Receptor</keyword>
<feature type="transmembrane region" description="Helical" evidence="11">
    <location>
        <begin position="150"/>
        <end position="180"/>
    </location>
</feature>
<feature type="transmembrane region" description="Helical" evidence="11">
    <location>
        <begin position="29"/>
        <end position="50"/>
    </location>
</feature>
<organism evidence="12 13">
    <name type="scientific">Ceratobasidium theobromae</name>
    <dbReference type="NCBI Taxonomy" id="1582974"/>
    <lineage>
        <taxon>Eukaryota</taxon>
        <taxon>Fungi</taxon>
        <taxon>Dikarya</taxon>
        <taxon>Basidiomycota</taxon>
        <taxon>Agaricomycotina</taxon>
        <taxon>Agaricomycetes</taxon>
        <taxon>Cantharellales</taxon>
        <taxon>Ceratobasidiaceae</taxon>
        <taxon>Ceratobasidium</taxon>
    </lineage>
</organism>
<feature type="compositionally biased region" description="Polar residues" evidence="10">
    <location>
        <begin position="355"/>
        <end position="365"/>
    </location>
</feature>
<evidence type="ECO:0000256" key="9">
    <source>
        <dbReference type="ARBA" id="ARBA00023224"/>
    </source>
</evidence>
<feature type="transmembrane region" description="Helical" evidence="11">
    <location>
        <begin position="110"/>
        <end position="130"/>
    </location>
</feature>
<keyword evidence="7 11" id="KW-0472">Membrane</keyword>
<evidence type="ECO:0000256" key="11">
    <source>
        <dbReference type="SAM" id="Phobius"/>
    </source>
</evidence>
<dbReference type="Proteomes" id="UP000383932">
    <property type="component" value="Unassembled WGS sequence"/>
</dbReference>
<dbReference type="GO" id="GO:0000750">
    <property type="term" value="P:pheromone-dependent signal transduction involved in conjugation with cellular fusion"/>
    <property type="evidence" value="ECO:0007669"/>
    <property type="project" value="TreeGrafter"/>
</dbReference>
<dbReference type="InterPro" id="IPR001499">
    <property type="entry name" value="GPCR_STE3"/>
</dbReference>
<evidence type="ECO:0000256" key="4">
    <source>
        <dbReference type="ARBA" id="ARBA00022692"/>
    </source>
</evidence>
<proteinExistence type="inferred from homology"/>
<evidence type="ECO:0000256" key="1">
    <source>
        <dbReference type="ARBA" id="ARBA00004141"/>
    </source>
</evidence>
<evidence type="ECO:0000256" key="5">
    <source>
        <dbReference type="ARBA" id="ARBA00022989"/>
    </source>
</evidence>
<dbReference type="InterPro" id="IPR001546">
    <property type="entry name" value="GPCR_Pheromne_A_rcpt"/>
</dbReference>
<name>A0A5N5QQ67_9AGAM</name>
<feature type="transmembrane region" description="Helical" evidence="11">
    <location>
        <begin position="70"/>
        <end position="90"/>
    </location>
</feature>
<dbReference type="CDD" id="cd14966">
    <property type="entry name" value="7tmD_STE3"/>
    <property type="match status" value="1"/>
</dbReference>
<comment type="caution">
    <text evidence="12">The sequence shown here is derived from an EMBL/GenBank/DDBJ whole genome shotgun (WGS) entry which is preliminary data.</text>
</comment>
<dbReference type="GO" id="GO:0005886">
    <property type="term" value="C:plasma membrane"/>
    <property type="evidence" value="ECO:0007669"/>
    <property type="project" value="TreeGrafter"/>
</dbReference>
<evidence type="ECO:0000256" key="6">
    <source>
        <dbReference type="ARBA" id="ARBA00023040"/>
    </source>
</evidence>
<dbReference type="AlphaFoldDB" id="A0A5N5QQ67"/>
<evidence type="ECO:0000256" key="3">
    <source>
        <dbReference type="ARBA" id="ARBA00022507"/>
    </source>
</evidence>
<evidence type="ECO:0000256" key="10">
    <source>
        <dbReference type="SAM" id="MobiDB-lite"/>
    </source>
</evidence>
<keyword evidence="6" id="KW-0297">G-protein coupled receptor</keyword>
<feature type="region of interest" description="Disordered" evidence="10">
    <location>
        <begin position="338"/>
        <end position="368"/>
    </location>
</feature>
<comment type="subcellular location">
    <subcellularLocation>
        <location evidence="1">Membrane</location>
        <topology evidence="1">Multi-pass membrane protein</topology>
    </subcellularLocation>
</comment>
<evidence type="ECO:0000256" key="2">
    <source>
        <dbReference type="ARBA" id="ARBA00011085"/>
    </source>
</evidence>
<feature type="transmembrane region" description="Helical" evidence="11">
    <location>
        <begin position="201"/>
        <end position="228"/>
    </location>
</feature>
<comment type="similarity">
    <text evidence="2">Belongs to the G-protein coupled receptor 4 family.</text>
</comment>
<accession>A0A5N5QQ67</accession>
<dbReference type="OrthoDB" id="2874149at2759"/>
<keyword evidence="4 11" id="KW-0812">Transmembrane</keyword>
<evidence type="ECO:0000256" key="8">
    <source>
        <dbReference type="ARBA" id="ARBA00023170"/>
    </source>
</evidence>
<evidence type="ECO:0000313" key="13">
    <source>
        <dbReference type="Proteomes" id="UP000383932"/>
    </source>
</evidence>
<feature type="transmembrane region" description="Helical" evidence="11">
    <location>
        <begin position="267"/>
        <end position="285"/>
    </location>
</feature>
<keyword evidence="9" id="KW-0807">Transducer</keyword>
<dbReference type="PANTHER" id="PTHR28097:SF1">
    <property type="entry name" value="PHEROMONE A FACTOR RECEPTOR"/>
    <property type="match status" value="1"/>
</dbReference>
<dbReference type="PRINTS" id="PR00899">
    <property type="entry name" value="GPCRSTE3"/>
</dbReference>
<feature type="transmembrane region" description="Helical" evidence="11">
    <location>
        <begin position="6"/>
        <end position="22"/>
    </location>
</feature>
<evidence type="ECO:0000256" key="7">
    <source>
        <dbReference type="ARBA" id="ARBA00023136"/>
    </source>
</evidence>
<keyword evidence="5 11" id="KW-1133">Transmembrane helix</keyword>
<sequence>MRTELPIVSFICTVLVLIPLPWHWRARNVATLSIIGWLGICNIIRGTNAIVWGGSTVVKYKVWCDINTKLVIGANIGLPASTLCICRYLAQVASPRHTIPDASDKRRRMIFELVMCVLLPIIDMALHYVVQGHRFDILEDFGCNPATYVSVAALFIIYIPPLVLALGTLTYAAIALRWFVHRRAQFQAVLQSSQSGLTTGRYLRLIALSITEMLFAVAMTLFILIVTIEENGLRPWVSWDFVHSDWLRIDQYAKVLVPQYFWDRYLLTWYIIPITSVIFFAFFGFGQEAKAEYTRFFRWVFRIKAKPAPVLPVSGRGGISAISSTFSTPAVVKLQTETSVSGQEKWDDAPPPSPYSTSRPASPTHSHSKATLDIQANTAVIISFINTSGFLDLM</sequence>
<dbReference type="PRINTS" id="PR00900">
    <property type="entry name" value="PHEROMONEAR"/>
</dbReference>
<dbReference type="PANTHER" id="PTHR28097">
    <property type="entry name" value="PHEROMONE A FACTOR RECEPTOR"/>
    <property type="match status" value="1"/>
</dbReference>
<dbReference type="EMBL" id="SSOP01000031">
    <property type="protein sequence ID" value="KAB5593758.1"/>
    <property type="molecule type" value="Genomic_DNA"/>
</dbReference>
<protein>
    <submittedName>
        <fullName evidence="12">Pheromone B beta 1 receptor</fullName>
    </submittedName>
</protein>
<evidence type="ECO:0000313" key="12">
    <source>
        <dbReference type="EMBL" id="KAB5593758.1"/>
    </source>
</evidence>
<dbReference type="GO" id="GO:0004933">
    <property type="term" value="F:mating-type a-factor pheromone receptor activity"/>
    <property type="evidence" value="ECO:0007669"/>
    <property type="project" value="InterPro"/>
</dbReference>
<gene>
    <name evidence="12" type="ORF">CTheo_2838</name>
</gene>
<keyword evidence="3" id="KW-0589">Pheromone response</keyword>
<reference evidence="12 13" key="1">
    <citation type="journal article" date="2019" name="Fungal Biol. Biotechnol.">
        <title>Draft genome sequence of fastidious pathogen Ceratobasidium theobromae, which causes vascular-streak dieback in Theobroma cacao.</title>
        <authorList>
            <person name="Ali S.S."/>
            <person name="Asman A."/>
            <person name="Shao J."/>
            <person name="Firmansyah A.P."/>
            <person name="Susilo A.W."/>
            <person name="Rosmana A."/>
            <person name="McMahon P."/>
            <person name="Junaid M."/>
            <person name="Guest D."/>
            <person name="Kheng T.Y."/>
            <person name="Meinhardt L.W."/>
            <person name="Bailey B.A."/>
        </authorList>
    </citation>
    <scope>NUCLEOTIDE SEQUENCE [LARGE SCALE GENOMIC DNA]</scope>
    <source>
        <strain evidence="12 13">CT2</strain>
    </source>
</reference>
<keyword evidence="13" id="KW-1185">Reference proteome</keyword>